<comment type="function">
    <text evidence="4">Catalyzes the complicated ring closure reaction between the two acyclic compounds 1-deoxy-D-xylulose-5-phosphate (DXP) and 3-amino-2-oxopropyl phosphate (1-amino-acetone-3-phosphate or AAP) to form pyridoxine 5'-phosphate (PNP) and inorganic phosphate.</text>
</comment>
<dbReference type="PANTHER" id="PTHR30456">
    <property type="entry name" value="PYRIDOXINE 5'-PHOSPHATE SYNTHASE"/>
    <property type="match status" value="1"/>
</dbReference>
<comment type="subcellular location">
    <subcellularLocation>
        <location evidence="4">Cytoplasm</location>
    </subcellularLocation>
</comment>
<feature type="binding site" evidence="4">
    <location>
        <begin position="11"/>
        <end position="12"/>
    </location>
    <ligand>
        <name>1-deoxy-D-xylulose 5-phosphate</name>
        <dbReference type="ChEBI" id="CHEBI:57792"/>
    </ligand>
</feature>
<feature type="active site" description="Proton acceptor" evidence="4">
    <location>
        <position position="45"/>
    </location>
</feature>
<dbReference type="PANTHER" id="PTHR30456:SF0">
    <property type="entry name" value="PYRIDOXINE 5'-PHOSPHATE SYNTHASE"/>
    <property type="match status" value="1"/>
</dbReference>
<feature type="active site" description="Proton acceptor" evidence="4">
    <location>
        <position position="72"/>
    </location>
</feature>
<feature type="binding site" evidence="4">
    <location>
        <position position="9"/>
    </location>
    <ligand>
        <name>3-amino-2-oxopropyl phosphate</name>
        <dbReference type="ChEBI" id="CHEBI:57279"/>
    </ligand>
</feature>
<feature type="binding site" evidence="4">
    <location>
        <position position="47"/>
    </location>
    <ligand>
        <name>1-deoxy-D-xylulose 5-phosphate</name>
        <dbReference type="ChEBI" id="CHEBI:57792"/>
    </ligand>
</feature>
<dbReference type="NCBIfam" id="NF003623">
    <property type="entry name" value="PRK05265.1-1"/>
    <property type="match status" value="1"/>
</dbReference>
<dbReference type="HAMAP" id="MF_00279">
    <property type="entry name" value="PdxJ"/>
    <property type="match status" value="1"/>
</dbReference>
<dbReference type="Proteomes" id="UP000604898">
    <property type="component" value="Unassembled WGS sequence"/>
</dbReference>
<dbReference type="NCBIfam" id="NF003625">
    <property type="entry name" value="PRK05265.1-3"/>
    <property type="match status" value="1"/>
</dbReference>
<feature type="binding site" evidence="4">
    <location>
        <position position="52"/>
    </location>
    <ligand>
        <name>1-deoxy-D-xylulose 5-phosphate</name>
        <dbReference type="ChEBI" id="CHEBI:57792"/>
    </ligand>
</feature>
<evidence type="ECO:0000256" key="3">
    <source>
        <dbReference type="ARBA" id="ARBA00023096"/>
    </source>
</evidence>
<comment type="similarity">
    <text evidence="4">Belongs to the PNP synthase family.</text>
</comment>
<dbReference type="NCBIfam" id="NF003627">
    <property type="entry name" value="PRK05265.1-5"/>
    <property type="match status" value="1"/>
</dbReference>
<keyword evidence="1 4" id="KW-0963">Cytoplasm</keyword>
<feature type="binding site" evidence="4">
    <location>
        <position position="20"/>
    </location>
    <ligand>
        <name>3-amino-2-oxopropyl phosphate</name>
        <dbReference type="ChEBI" id="CHEBI:57279"/>
    </ligand>
</feature>
<evidence type="ECO:0000256" key="5">
    <source>
        <dbReference type="NCBIfam" id="TIGR00559"/>
    </source>
</evidence>
<dbReference type="Pfam" id="PF03740">
    <property type="entry name" value="PdxJ"/>
    <property type="match status" value="1"/>
</dbReference>
<dbReference type="CDD" id="cd00003">
    <property type="entry name" value="PNPsynthase"/>
    <property type="match status" value="1"/>
</dbReference>
<feature type="binding site" evidence="4">
    <location>
        <begin position="215"/>
        <end position="216"/>
    </location>
    <ligand>
        <name>3-amino-2-oxopropyl phosphate</name>
        <dbReference type="ChEBI" id="CHEBI:57279"/>
    </ligand>
</feature>
<feature type="site" description="Transition state stabilizer" evidence="4">
    <location>
        <position position="153"/>
    </location>
</feature>
<accession>A0ABS1SUI3</accession>
<name>A0ABS1SUI3_9GAMM</name>
<feature type="binding site" evidence="4">
    <location>
        <position position="194"/>
    </location>
    <ligand>
        <name>3-amino-2-oxopropyl phosphate</name>
        <dbReference type="ChEBI" id="CHEBI:57279"/>
    </ligand>
</feature>
<dbReference type="Gene3D" id="3.20.20.70">
    <property type="entry name" value="Aldolase class I"/>
    <property type="match status" value="1"/>
</dbReference>
<evidence type="ECO:0000256" key="2">
    <source>
        <dbReference type="ARBA" id="ARBA00022679"/>
    </source>
</evidence>
<sequence length="245" mass="26624">MSRILLGVNIDHIATLRQARGTNYPDPVQAAAVAEHAGAEGITIHLREDRRHITDRDVYILAKTLKTRMNFEMAVTEEMLDIACDIKPAYVCLVPEKREELTTEGGLDVAGQQEKIAAAVERLTKLGIKVSLFIDADKTQIDAAVAVGAPVIEIHTGCYADAETDSEQAAELQRITEMATYAHGKGLVVNAGHGLHYHNVKAIAAIPELYELNIGHAIIARAAIDGLATAVRDMKQLMLEGRRGE</sequence>
<comment type="catalytic activity">
    <reaction evidence="4">
        <text>3-amino-2-oxopropyl phosphate + 1-deoxy-D-xylulose 5-phosphate = pyridoxine 5'-phosphate + phosphate + 2 H2O + H(+)</text>
        <dbReference type="Rhea" id="RHEA:15265"/>
        <dbReference type="ChEBI" id="CHEBI:15377"/>
        <dbReference type="ChEBI" id="CHEBI:15378"/>
        <dbReference type="ChEBI" id="CHEBI:43474"/>
        <dbReference type="ChEBI" id="CHEBI:57279"/>
        <dbReference type="ChEBI" id="CHEBI:57792"/>
        <dbReference type="ChEBI" id="CHEBI:58589"/>
        <dbReference type="EC" id="2.6.99.2"/>
    </reaction>
</comment>
<gene>
    <name evidence="4 6" type="primary">pdxJ</name>
    <name evidence="6" type="ORF">JMA39_03400</name>
</gene>
<dbReference type="EC" id="2.6.99.2" evidence="4 5"/>
<reference evidence="6 7" key="1">
    <citation type="submission" date="2021-01" db="EMBL/GenBank/DDBJ databases">
        <title>Genome sequence of Shewanella schlegeliana JCM 11561.</title>
        <authorList>
            <person name="Zhang H."/>
            <person name="Li C."/>
        </authorList>
    </citation>
    <scope>NUCLEOTIDE SEQUENCE [LARGE SCALE GENOMIC DNA]</scope>
    <source>
        <strain evidence="6 7">JCM 11561</strain>
    </source>
</reference>
<proteinExistence type="inferred from homology"/>
<dbReference type="NCBIfam" id="TIGR00559">
    <property type="entry name" value="pdxJ"/>
    <property type="match status" value="1"/>
</dbReference>
<comment type="pathway">
    <text evidence="4">Cofactor biosynthesis; pyridoxine 5'-phosphate biosynthesis; pyridoxine 5'-phosphate from D-erythrose 4-phosphate: step 5/5.</text>
</comment>
<dbReference type="GO" id="GO:0033856">
    <property type="term" value="F:pyridoxine 5'-phosphate synthase activity"/>
    <property type="evidence" value="ECO:0007669"/>
    <property type="project" value="UniProtKB-EC"/>
</dbReference>
<feature type="binding site" evidence="4">
    <location>
        <position position="102"/>
    </location>
    <ligand>
        <name>1-deoxy-D-xylulose 5-phosphate</name>
        <dbReference type="ChEBI" id="CHEBI:57792"/>
    </ligand>
</feature>
<dbReference type="InterPro" id="IPR013785">
    <property type="entry name" value="Aldolase_TIM"/>
</dbReference>
<comment type="caution">
    <text evidence="6">The sequence shown here is derived from an EMBL/GenBank/DDBJ whole genome shotgun (WGS) entry which is preliminary data.</text>
</comment>
<keyword evidence="3 4" id="KW-0664">Pyridoxine biosynthesis</keyword>
<dbReference type="RefSeq" id="WP_202720429.1">
    <property type="nucleotide sequence ID" value="NZ_BPEX01000001.1"/>
</dbReference>
<keyword evidence="7" id="KW-1185">Reference proteome</keyword>
<comment type="subunit">
    <text evidence="4">Homooctamer; tetramer of dimers.</text>
</comment>
<keyword evidence="2 4" id="KW-0808">Transferase</keyword>
<evidence type="ECO:0000313" key="7">
    <source>
        <dbReference type="Proteomes" id="UP000604898"/>
    </source>
</evidence>
<dbReference type="InterPro" id="IPR036130">
    <property type="entry name" value="Pyridoxine-5'_phos_synth"/>
</dbReference>
<organism evidence="6 7">
    <name type="scientific">Shewanella schlegeliana</name>
    <dbReference type="NCBI Taxonomy" id="190308"/>
    <lineage>
        <taxon>Bacteria</taxon>
        <taxon>Pseudomonadati</taxon>
        <taxon>Pseudomonadota</taxon>
        <taxon>Gammaproteobacteria</taxon>
        <taxon>Alteromonadales</taxon>
        <taxon>Shewanellaceae</taxon>
        <taxon>Shewanella</taxon>
    </lineage>
</organism>
<dbReference type="NCBIfam" id="NF003624">
    <property type="entry name" value="PRK05265.1-2"/>
    <property type="match status" value="1"/>
</dbReference>
<protein>
    <recommendedName>
        <fullName evidence="4 5">Pyridoxine 5'-phosphate synthase</fullName>
        <shortName evidence="4">PNP synthase</shortName>
        <ecNumber evidence="4 5">2.6.99.2</ecNumber>
    </recommendedName>
</protein>
<feature type="active site" description="Proton donor" evidence="4">
    <location>
        <position position="193"/>
    </location>
</feature>
<evidence type="ECO:0000313" key="6">
    <source>
        <dbReference type="EMBL" id="MBL4912180.1"/>
    </source>
</evidence>
<dbReference type="SUPFAM" id="SSF63892">
    <property type="entry name" value="Pyridoxine 5'-phosphate synthase"/>
    <property type="match status" value="1"/>
</dbReference>
<evidence type="ECO:0000256" key="4">
    <source>
        <dbReference type="HAMAP-Rule" id="MF_00279"/>
    </source>
</evidence>
<dbReference type="EMBL" id="JAESVD010000002">
    <property type="protein sequence ID" value="MBL4912180.1"/>
    <property type="molecule type" value="Genomic_DNA"/>
</dbReference>
<evidence type="ECO:0000256" key="1">
    <source>
        <dbReference type="ARBA" id="ARBA00022490"/>
    </source>
</evidence>
<dbReference type="InterPro" id="IPR004569">
    <property type="entry name" value="PyrdxlP_synth_PdxJ"/>
</dbReference>